<dbReference type="EMBL" id="MU266410">
    <property type="protein sequence ID" value="KAH7925061.1"/>
    <property type="molecule type" value="Genomic_DNA"/>
</dbReference>
<evidence type="ECO:0000313" key="2">
    <source>
        <dbReference type="Proteomes" id="UP000790709"/>
    </source>
</evidence>
<proteinExistence type="predicted"/>
<reference evidence="1" key="1">
    <citation type="journal article" date="2021" name="New Phytol.">
        <title>Evolutionary innovations through gain and loss of genes in the ectomycorrhizal Boletales.</title>
        <authorList>
            <person name="Wu G."/>
            <person name="Miyauchi S."/>
            <person name="Morin E."/>
            <person name="Kuo A."/>
            <person name="Drula E."/>
            <person name="Varga T."/>
            <person name="Kohler A."/>
            <person name="Feng B."/>
            <person name="Cao Y."/>
            <person name="Lipzen A."/>
            <person name="Daum C."/>
            <person name="Hundley H."/>
            <person name="Pangilinan J."/>
            <person name="Johnson J."/>
            <person name="Barry K."/>
            <person name="LaButti K."/>
            <person name="Ng V."/>
            <person name="Ahrendt S."/>
            <person name="Min B."/>
            <person name="Choi I.G."/>
            <person name="Park H."/>
            <person name="Plett J.M."/>
            <person name="Magnuson J."/>
            <person name="Spatafora J.W."/>
            <person name="Nagy L.G."/>
            <person name="Henrissat B."/>
            <person name="Grigoriev I.V."/>
            <person name="Yang Z.L."/>
            <person name="Xu J."/>
            <person name="Martin F.M."/>
        </authorList>
    </citation>
    <scope>NUCLEOTIDE SEQUENCE</scope>
    <source>
        <strain evidence="1">KUC20120723A-06</strain>
    </source>
</reference>
<gene>
    <name evidence="1" type="ORF">BV22DRAFT_464627</name>
</gene>
<name>A0ACB8BHU3_9AGAM</name>
<dbReference type="Proteomes" id="UP000790709">
    <property type="component" value="Unassembled WGS sequence"/>
</dbReference>
<comment type="caution">
    <text evidence="1">The sequence shown here is derived from an EMBL/GenBank/DDBJ whole genome shotgun (WGS) entry which is preliminary data.</text>
</comment>
<organism evidence="1 2">
    <name type="scientific">Leucogyrophana mollusca</name>
    <dbReference type="NCBI Taxonomy" id="85980"/>
    <lineage>
        <taxon>Eukaryota</taxon>
        <taxon>Fungi</taxon>
        <taxon>Dikarya</taxon>
        <taxon>Basidiomycota</taxon>
        <taxon>Agaricomycotina</taxon>
        <taxon>Agaricomycetes</taxon>
        <taxon>Agaricomycetidae</taxon>
        <taxon>Boletales</taxon>
        <taxon>Boletales incertae sedis</taxon>
        <taxon>Leucogyrophana</taxon>
    </lineage>
</organism>
<protein>
    <submittedName>
        <fullName evidence="1">Uncharacterized protein</fullName>
    </submittedName>
</protein>
<sequence>MSQNVYEPPPGSPPPSLVDLPPPYTPNATRGAATEPPIWEPNFIDLTSQFDGAPDTHRKPLDPPPDCFSTPSPLRVKAHDFPPFRIPSISDKLAGGFRILYPSHLLEKHGISQPDWIRFLEDIGIAARLAIEGLSAVGSRTPVTSLPARGIFSSRVMGVAYDSHFTRSPKDEVQALLGVWNQSAFERRKLRVTLQTIGEGGTRSGYELLVESL</sequence>
<accession>A0ACB8BHU3</accession>
<keyword evidence="2" id="KW-1185">Reference proteome</keyword>
<evidence type="ECO:0000313" key="1">
    <source>
        <dbReference type="EMBL" id="KAH7925061.1"/>
    </source>
</evidence>